<reference evidence="1" key="1">
    <citation type="submission" date="2024-01" db="EMBL/GenBank/DDBJ databases">
        <title>The diversity of rhizobia nodulating Mimosa spp. in eleven states of Brazil covering several biomes is determined by host plant, location, and edaphic factors.</title>
        <authorList>
            <person name="Rouws L."/>
            <person name="Barauna A."/>
            <person name="Beukes C."/>
            <person name="De Faria S.M."/>
            <person name="Gross E."/>
            <person name="Dos Reis Junior F.B."/>
            <person name="Simon M."/>
            <person name="Maluk M."/>
            <person name="Odee D.W."/>
            <person name="Kenicer G."/>
            <person name="Young J.P.W."/>
            <person name="Reis V.M."/>
            <person name="Zilli J."/>
            <person name="James E.K."/>
        </authorList>
    </citation>
    <scope>NUCLEOTIDE SEQUENCE</scope>
    <source>
        <strain evidence="1">JPY452</strain>
    </source>
</reference>
<proteinExistence type="predicted"/>
<sequence>MNPSCIDRHDGLDPGLYSTRDATGPENASESAIHPSTSGDCRLSGLQPFSELGPRPNARIRVKSDVSPHTGENRVFVEQKDSLYMQGRNGHFYSIPQKYISPFQRPRGTSFSFTPMGLESLRRKYDMVHGVPPFLYDLLDLNPASPHLKQIATAPDLYPYFKDERFLIVHNTSHDPKFKALENPRAQKLKNEAVMLCGWFIHPGLGCLKSESLQLLDELSDDAADKPLVRKLQSNYASIKQDADNLEKRFSTRETRSIGEMKKNGEYLASILDLNPNHIPLLESLKRKAHNHLKVQYGINEFDDVDLYFHFPYPDSTTTLHLHIRANQGLHPLEKAKSFTLDELIDGLSSGKRIDDIILDRQATFNGKIFRDPDRSIEEFQNLPGVTVSSDSENLHRLKGSSSQPLWMRSRDDLFLYR</sequence>
<name>A0ACC6RVU2_9BURK</name>
<comment type="caution">
    <text evidence="1">The sequence shown here is derived from an EMBL/GenBank/DDBJ whole genome shotgun (WGS) entry which is preliminary data.</text>
</comment>
<keyword evidence="2" id="KW-1185">Reference proteome</keyword>
<dbReference type="EMBL" id="JAYMRU010000044">
    <property type="protein sequence ID" value="MEM5405616.1"/>
    <property type="molecule type" value="Genomic_DNA"/>
</dbReference>
<dbReference type="Proteomes" id="UP001392318">
    <property type="component" value="Unassembled WGS sequence"/>
</dbReference>
<gene>
    <name evidence="1" type="ORF">VSR83_37430</name>
</gene>
<organism evidence="1 2">
    <name type="scientific">Paraburkholderia unamae</name>
    <dbReference type="NCBI Taxonomy" id="219649"/>
    <lineage>
        <taxon>Bacteria</taxon>
        <taxon>Pseudomonadati</taxon>
        <taxon>Pseudomonadota</taxon>
        <taxon>Betaproteobacteria</taxon>
        <taxon>Burkholderiales</taxon>
        <taxon>Burkholderiaceae</taxon>
        <taxon>Paraburkholderia</taxon>
    </lineage>
</organism>
<evidence type="ECO:0000313" key="2">
    <source>
        <dbReference type="Proteomes" id="UP001392318"/>
    </source>
</evidence>
<accession>A0ACC6RVU2</accession>
<evidence type="ECO:0000313" key="1">
    <source>
        <dbReference type="EMBL" id="MEM5405616.1"/>
    </source>
</evidence>
<protein>
    <submittedName>
        <fullName evidence="1">Uncharacterized protein</fullName>
    </submittedName>
</protein>